<dbReference type="EMBL" id="CP054475">
    <property type="protein sequence ID" value="UXD89099.1"/>
    <property type="molecule type" value="Genomic_DNA"/>
</dbReference>
<protein>
    <submittedName>
        <fullName evidence="2">Metal-dependent hydrolase</fullName>
    </submittedName>
</protein>
<organism evidence="2 3">
    <name type="scientific">Thalassolituus hydrocarboniclasticus</name>
    <dbReference type="NCBI Taxonomy" id="2742796"/>
    <lineage>
        <taxon>Bacteria</taxon>
        <taxon>Pseudomonadati</taxon>
        <taxon>Pseudomonadota</taxon>
        <taxon>Gammaproteobacteria</taxon>
        <taxon>Oceanospirillales</taxon>
        <taxon>Oceanospirillaceae</taxon>
        <taxon>Thalassolituus</taxon>
    </lineage>
</organism>
<accession>A0ABY6AFA5</accession>
<keyword evidence="3" id="KW-1185">Reference proteome</keyword>
<gene>
    <name evidence="2" type="ORF">HUF19_17380</name>
</gene>
<dbReference type="Pfam" id="PF10118">
    <property type="entry name" value="Metal_hydrol"/>
    <property type="match status" value="1"/>
</dbReference>
<dbReference type="InterPro" id="IPR016516">
    <property type="entry name" value="UCP07580"/>
</dbReference>
<keyword evidence="1" id="KW-0812">Transmembrane</keyword>
<proteinExistence type="predicted"/>
<reference evidence="3" key="1">
    <citation type="submission" date="2020-06" db="EMBL/GenBank/DDBJ databases">
        <title>Thalassolituus marinus alknpb1M-1, a hydrocarbon-degrading bacterium isolated from the deep-sea overlying water using an in-situ strategy from the South China Sea basin.</title>
        <authorList>
            <person name="Dong C."/>
            <person name="Chen Y."/>
            <person name="Shao Z."/>
        </authorList>
    </citation>
    <scope>NUCLEOTIDE SEQUENCE [LARGE SCALE GENOMIC DNA]</scope>
    <source>
        <strain evidence="3">alknpb1M-1</strain>
    </source>
</reference>
<dbReference type="GO" id="GO:0016787">
    <property type="term" value="F:hydrolase activity"/>
    <property type="evidence" value="ECO:0007669"/>
    <property type="project" value="UniProtKB-KW"/>
</dbReference>
<dbReference type="Proteomes" id="UP001065322">
    <property type="component" value="Chromosome"/>
</dbReference>
<evidence type="ECO:0000313" key="3">
    <source>
        <dbReference type="Proteomes" id="UP001065322"/>
    </source>
</evidence>
<evidence type="ECO:0000256" key="1">
    <source>
        <dbReference type="SAM" id="Phobius"/>
    </source>
</evidence>
<keyword evidence="2" id="KW-0378">Hydrolase</keyword>
<keyword evidence="1" id="KW-1133">Transmembrane helix</keyword>
<sequence length="312" mass="36114">MNTATTQQTGRHELKARKVRFDLEQTPLHWIPGDALASYMTNAIHLLLPEGELWFCRVYNKALPLVNDAELRADVEGFIRQEAVHSRVHSAAQKYLNRHEIDCEPFLERVRFLFKTLLGDEPLGQKFLQLKMFERSWLITRVGIIGAVEHFTGILGQWAMDNTSWNKADPVMADLFKWHLAEEVEHRTVAYDLHRHLCKTRIGFYLSRQLLMAFVFPLFVYFVFTGTRFLAAQDKDAEVRKIGRWGWLKMTRKMERCGRNTDHVPSFSFLVKATLRWLSPRFHPITEGDTAQALAYIARSPAAQRAEAEAGV</sequence>
<dbReference type="PANTHER" id="PTHR39456">
    <property type="entry name" value="METAL-DEPENDENT HYDROLASE"/>
    <property type="match status" value="1"/>
</dbReference>
<keyword evidence="1" id="KW-0472">Membrane</keyword>
<dbReference type="PIRSF" id="PIRSF007580">
    <property type="entry name" value="UCP07580"/>
    <property type="match status" value="1"/>
</dbReference>
<dbReference type="RefSeq" id="WP_260997785.1">
    <property type="nucleotide sequence ID" value="NZ_CP054475.1"/>
</dbReference>
<evidence type="ECO:0000313" key="2">
    <source>
        <dbReference type="EMBL" id="UXD89099.1"/>
    </source>
</evidence>
<feature type="transmembrane region" description="Helical" evidence="1">
    <location>
        <begin position="210"/>
        <end position="231"/>
    </location>
</feature>
<dbReference type="PANTHER" id="PTHR39456:SF1">
    <property type="entry name" value="METAL-DEPENDENT HYDROLASE"/>
    <property type="match status" value="1"/>
</dbReference>
<name>A0ABY6AFA5_9GAMM</name>